<dbReference type="AlphaFoldDB" id="A0AA88L5S4"/>
<evidence type="ECO:0000259" key="6">
    <source>
        <dbReference type="SMART" id="SM00861"/>
    </source>
</evidence>
<dbReference type="PANTHER" id="PTHR23152:SF4">
    <property type="entry name" value="2-OXOADIPATE DEHYDROGENASE COMPLEX COMPONENT E1"/>
    <property type="match status" value="1"/>
</dbReference>
<dbReference type="PIRSF" id="PIRSF000157">
    <property type="entry name" value="Oxoglu_dh_E1"/>
    <property type="match status" value="1"/>
</dbReference>
<gene>
    <name evidence="7" type="ORF">QYM36_006658</name>
</gene>
<sequence length="897" mass="101223">MQKSLALCQRTKNLICSTSFYHSKTPIYGARVMEVQNQAIITESDHRVFRLVDAFVQKGHIYARIDPLQEISSSVPVPLQLHPEKFHINSSDTLFIDGTEMTAFQFAEKLSSVFCGNIGFEFGYVEDDEKRFLLSLLKNKYMLNTDEQRGALEEMLKSQVFDQFLSNKFPTVKRYGGEGAESMMPFFMEIFKQCSIKGVTDVVCGMPHRGRLNFLTGILNFPPELVFRKIKGHSEFPENFKTIGDVLSHLSISTDIQISHNNVHFTLIPNPSHLEAINPVVVGKTRSKQQSKKSGSYSNTGESEVLCLQVHGDAALAGQGIIQETLALSRVPHYTVGGSIHLVINNQIGYTTPGDRTRSSRYATDIAKMIEAPVLHVNGDDPEAVIKSAIIAADYHHEYKKDIFIDLICYRRWGHNELDDPTFTNPEMYKLINNRETIPDKYAKQLIDQGIISKEEVNKIVSDYNKQLNKSYKNMENFSPPIPCFSKQWQGIYQSNRNLTQWDTGIEVPLLKYIGSKSCQYPNDFHIHPHLLKTHIKNRLSKVEEGLSVDWATAEALAVGSLLCQGFDVRISGQDVGRGTFSHRHAMLVDQTSGQIYIPLNELFPNQKGHLEIANSILSEEAVLGFEYGMSIERPDILVIWEAQFGDFFNGAQIIIDTFLSSGEAKWLLQSGITILLPHGYDGAGPEHSSCRIERFLQLTDSSETQVDGDDVNLQIANPTTSAQYFHLLRRQMLRSFRKPLIIASPKTLLRLPSASSTLQEMSSSSSFKPVIGDETVSPQKVTKVIFVCGKHYYALADQREKRGIDDIAIIRVEELCPFPTVHLQGELKKYPKAQYFIWNQEEPRNMGAWSFVSPRFENLVGKKLDFVGRKELPAPAVGIGLLHKKEVENLLCQSFE</sequence>
<dbReference type="InterPro" id="IPR005475">
    <property type="entry name" value="Transketolase-like_Pyr-bd"/>
</dbReference>
<comment type="cofactor">
    <cofactor evidence="1">
        <name>thiamine diphosphate</name>
        <dbReference type="ChEBI" id="CHEBI:58937"/>
    </cofactor>
</comment>
<dbReference type="SUPFAM" id="SSF52518">
    <property type="entry name" value="Thiamin diphosphate-binding fold (THDP-binding)"/>
    <property type="match status" value="2"/>
</dbReference>
<dbReference type="Proteomes" id="UP001187531">
    <property type="component" value="Unassembled WGS sequence"/>
</dbReference>
<dbReference type="InterPro" id="IPR031717">
    <property type="entry name" value="ODO-1/KGD_C"/>
</dbReference>
<protein>
    <recommendedName>
        <fullName evidence="6">Transketolase-like pyrimidine-binding domain-containing protein</fullName>
    </recommendedName>
</protein>
<comment type="similarity">
    <text evidence="2">Belongs to the alpha-ketoglutarate dehydrogenase family.</text>
</comment>
<dbReference type="Pfam" id="PF16870">
    <property type="entry name" value="OxoGdeHyase_C"/>
    <property type="match status" value="1"/>
</dbReference>
<dbReference type="SMART" id="SM00861">
    <property type="entry name" value="Transket_pyr"/>
    <property type="match status" value="1"/>
</dbReference>
<dbReference type="Gene3D" id="3.40.50.11610">
    <property type="entry name" value="Multifunctional 2-oxoglutarate metabolism enzyme, C-terminal domain"/>
    <property type="match status" value="1"/>
</dbReference>
<name>A0AA88L5S4_ARTSF</name>
<dbReference type="InterPro" id="IPR001017">
    <property type="entry name" value="DH_E1"/>
</dbReference>
<accession>A0AA88L5S4</accession>
<dbReference type="PANTHER" id="PTHR23152">
    <property type="entry name" value="2-OXOGLUTARATE DEHYDROGENASE"/>
    <property type="match status" value="1"/>
</dbReference>
<keyword evidence="8" id="KW-1185">Reference proteome</keyword>
<organism evidence="7 8">
    <name type="scientific">Artemia franciscana</name>
    <name type="common">Brine shrimp</name>
    <name type="synonym">Artemia sanfranciscana</name>
    <dbReference type="NCBI Taxonomy" id="6661"/>
    <lineage>
        <taxon>Eukaryota</taxon>
        <taxon>Metazoa</taxon>
        <taxon>Ecdysozoa</taxon>
        <taxon>Arthropoda</taxon>
        <taxon>Crustacea</taxon>
        <taxon>Branchiopoda</taxon>
        <taxon>Anostraca</taxon>
        <taxon>Artemiidae</taxon>
        <taxon>Artemia</taxon>
    </lineage>
</organism>
<proteinExistence type="inferred from homology"/>
<dbReference type="Pfam" id="PF02779">
    <property type="entry name" value="Transket_pyr"/>
    <property type="match status" value="1"/>
</dbReference>
<keyword evidence="3" id="KW-0809">Transit peptide</keyword>
<evidence type="ECO:0000256" key="2">
    <source>
        <dbReference type="ARBA" id="ARBA00006936"/>
    </source>
</evidence>
<evidence type="ECO:0000256" key="3">
    <source>
        <dbReference type="ARBA" id="ARBA00022946"/>
    </source>
</evidence>
<keyword evidence="4" id="KW-0560">Oxidoreductase</keyword>
<dbReference type="Gene3D" id="3.40.50.970">
    <property type="match status" value="1"/>
</dbReference>
<evidence type="ECO:0000313" key="7">
    <source>
        <dbReference type="EMBL" id="KAK2717942.1"/>
    </source>
</evidence>
<dbReference type="GO" id="GO:0016624">
    <property type="term" value="F:oxidoreductase activity, acting on the aldehyde or oxo group of donors, disulfide as acceptor"/>
    <property type="evidence" value="ECO:0007669"/>
    <property type="project" value="InterPro"/>
</dbReference>
<evidence type="ECO:0000313" key="8">
    <source>
        <dbReference type="Proteomes" id="UP001187531"/>
    </source>
</evidence>
<dbReference type="Gene3D" id="3.40.50.12470">
    <property type="match status" value="1"/>
</dbReference>
<feature type="domain" description="Transketolase-like pyrimidine-binding" evidence="6">
    <location>
        <begin position="549"/>
        <end position="752"/>
    </location>
</feature>
<dbReference type="Gene3D" id="1.10.287.1150">
    <property type="entry name" value="TPP helical domain"/>
    <property type="match status" value="1"/>
</dbReference>
<keyword evidence="5" id="KW-0786">Thiamine pyrophosphate</keyword>
<dbReference type="InterPro" id="IPR011603">
    <property type="entry name" value="2oxoglutarate_DH_E1"/>
</dbReference>
<dbReference type="InterPro" id="IPR042179">
    <property type="entry name" value="KGD_C_sf"/>
</dbReference>
<dbReference type="InterPro" id="IPR029061">
    <property type="entry name" value="THDP-binding"/>
</dbReference>
<dbReference type="NCBIfam" id="NF006914">
    <property type="entry name" value="PRK09404.1"/>
    <property type="match status" value="1"/>
</dbReference>
<dbReference type="NCBIfam" id="TIGR00239">
    <property type="entry name" value="2oxo_dh_E1"/>
    <property type="match status" value="1"/>
</dbReference>
<dbReference type="GO" id="GO:0030976">
    <property type="term" value="F:thiamine pyrophosphate binding"/>
    <property type="evidence" value="ECO:0007669"/>
    <property type="project" value="InterPro"/>
</dbReference>
<evidence type="ECO:0000256" key="4">
    <source>
        <dbReference type="ARBA" id="ARBA00023002"/>
    </source>
</evidence>
<evidence type="ECO:0000256" key="5">
    <source>
        <dbReference type="ARBA" id="ARBA00023052"/>
    </source>
</evidence>
<dbReference type="CDD" id="cd02016">
    <property type="entry name" value="TPP_E1_OGDC_like"/>
    <property type="match status" value="1"/>
</dbReference>
<dbReference type="NCBIfam" id="NF008907">
    <property type="entry name" value="PRK12270.1"/>
    <property type="match status" value="1"/>
</dbReference>
<comment type="caution">
    <text evidence="7">The sequence shown here is derived from an EMBL/GenBank/DDBJ whole genome shotgun (WGS) entry which is preliminary data.</text>
</comment>
<dbReference type="EMBL" id="JAVRJZ010000010">
    <property type="protein sequence ID" value="KAK2717942.1"/>
    <property type="molecule type" value="Genomic_DNA"/>
</dbReference>
<dbReference type="Pfam" id="PF00676">
    <property type="entry name" value="E1_dh"/>
    <property type="match status" value="1"/>
</dbReference>
<reference evidence="7" key="1">
    <citation type="submission" date="2023-07" db="EMBL/GenBank/DDBJ databases">
        <title>Chromosome-level genome assembly of Artemia franciscana.</title>
        <authorList>
            <person name="Jo E."/>
        </authorList>
    </citation>
    <scope>NUCLEOTIDE SEQUENCE</scope>
    <source>
        <tissue evidence="7">Whole body</tissue>
    </source>
</reference>
<evidence type="ECO:0000256" key="1">
    <source>
        <dbReference type="ARBA" id="ARBA00001964"/>
    </source>
</evidence>